<dbReference type="Gene3D" id="1.20.1250.20">
    <property type="entry name" value="MFS general substrate transporter like domains"/>
    <property type="match status" value="1"/>
</dbReference>
<dbReference type="Proteomes" id="UP000339249">
    <property type="component" value="Unassembled WGS sequence"/>
</dbReference>
<evidence type="ECO:0000256" key="1">
    <source>
        <dbReference type="ARBA" id="ARBA00004370"/>
    </source>
</evidence>
<evidence type="ECO:0000256" key="5">
    <source>
        <dbReference type="SAM" id="Phobius"/>
    </source>
</evidence>
<evidence type="ECO:0000256" key="4">
    <source>
        <dbReference type="ARBA" id="ARBA00023136"/>
    </source>
</evidence>
<sequence>MTRLAAAGTFWLYTVLNVAFIGVTFWLIPETKNVTLEHIERNLMSGKKLRDIGN</sequence>
<comment type="subcellular location">
    <subcellularLocation>
        <location evidence="1">Membrane</location>
    </subcellularLocation>
</comment>
<proteinExistence type="predicted"/>
<feature type="transmembrane region" description="Helical" evidence="5">
    <location>
        <begin position="6"/>
        <end position="28"/>
    </location>
</feature>
<dbReference type="GO" id="GO:0016020">
    <property type="term" value="C:membrane"/>
    <property type="evidence" value="ECO:0007669"/>
    <property type="project" value="UniProtKB-SubCell"/>
</dbReference>
<dbReference type="AlphaFoldDB" id="A0A4V6J1X1"/>
<dbReference type="InterPro" id="IPR005828">
    <property type="entry name" value="MFS_sugar_transport-like"/>
</dbReference>
<evidence type="ECO:0000313" key="6">
    <source>
        <dbReference type="EMBL" id="VTN11434.1"/>
    </source>
</evidence>
<name>A0A4V6J1X1_RAOTE</name>
<protein>
    <submittedName>
        <fullName evidence="6">Arabinose transporter</fullName>
    </submittedName>
</protein>
<evidence type="ECO:0000313" key="7">
    <source>
        <dbReference type="Proteomes" id="UP000339249"/>
    </source>
</evidence>
<dbReference type="EMBL" id="CABDVU010000001">
    <property type="protein sequence ID" value="VTN11434.1"/>
    <property type="molecule type" value="Genomic_DNA"/>
</dbReference>
<keyword evidence="2 5" id="KW-0812">Transmembrane</keyword>
<gene>
    <name evidence="6" type="primary">araE_1</name>
    <name evidence="6" type="ORF">NCTC9185_03390</name>
</gene>
<evidence type="ECO:0000256" key="2">
    <source>
        <dbReference type="ARBA" id="ARBA00022692"/>
    </source>
</evidence>
<keyword evidence="3 5" id="KW-1133">Transmembrane helix</keyword>
<evidence type="ECO:0000256" key="3">
    <source>
        <dbReference type="ARBA" id="ARBA00022989"/>
    </source>
</evidence>
<dbReference type="GO" id="GO:0022857">
    <property type="term" value="F:transmembrane transporter activity"/>
    <property type="evidence" value="ECO:0007669"/>
    <property type="project" value="InterPro"/>
</dbReference>
<organism evidence="6 7">
    <name type="scientific">Raoultella terrigena</name>
    <name type="common">Klebsiella terrigena</name>
    <dbReference type="NCBI Taxonomy" id="577"/>
    <lineage>
        <taxon>Bacteria</taxon>
        <taxon>Pseudomonadati</taxon>
        <taxon>Pseudomonadota</taxon>
        <taxon>Gammaproteobacteria</taxon>
        <taxon>Enterobacterales</taxon>
        <taxon>Enterobacteriaceae</taxon>
        <taxon>Klebsiella/Raoultella group</taxon>
        <taxon>Raoultella</taxon>
    </lineage>
</organism>
<reference evidence="6 7" key="1">
    <citation type="submission" date="2019-04" db="EMBL/GenBank/DDBJ databases">
        <authorList>
            <consortium name="Pathogen Informatics"/>
        </authorList>
    </citation>
    <scope>NUCLEOTIDE SEQUENCE [LARGE SCALE GENOMIC DNA]</scope>
    <source>
        <strain evidence="6 7">NCTC9185</strain>
    </source>
</reference>
<dbReference type="Pfam" id="PF00083">
    <property type="entry name" value="Sugar_tr"/>
    <property type="match status" value="1"/>
</dbReference>
<keyword evidence="4 5" id="KW-0472">Membrane</keyword>
<accession>A0A4V6J1X1</accession>
<dbReference type="InterPro" id="IPR036259">
    <property type="entry name" value="MFS_trans_sf"/>
</dbReference>